<evidence type="ECO:0000256" key="2">
    <source>
        <dbReference type="ARBA" id="ARBA00037999"/>
    </source>
</evidence>
<dbReference type="PIRSF" id="PIRSF000390">
    <property type="entry name" value="PLP_StrS"/>
    <property type="match status" value="1"/>
</dbReference>
<dbReference type="GO" id="GO:0008483">
    <property type="term" value="F:transaminase activity"/>
    <property type="evidence" value="ECO:0007669"/>
    <property type="project" value="TreeGrafter"/>
</dbReference>
<dbReference type="GO" id="GO:0030170">
    <property type="term" value="F:pyridoxal phosphate binding"/>
    <property type="evidence" value="ECO:0007669"/>
    <property type="project" value="UniProtKB-ARBA"/>
</dbReference>
<dbReference type="CDD" id="cd00616">
    <property type="entry name" value="AHBA_syn"/>
    <property type="match status" value="1"/>
</dbReference>
<dbReference type="PANTHER" id="PTHR30244:SF36">
    <property type="entry name" value="3-OXO-GLUCOSE-6-PHOSPHATE:GLUTAMATE AMINOTRANSFERASE"/>
    <property type="match status" value="1"/>
</dbReference>
<evidence type="ECO:0000256" key="5">
    <source>
        <dbReference type="RuleBase" id="RU004508"/>
    </source>
</evidence>
<name>A0A1G2RGX7_9BACT</name>
<comment type="caution">
    <text evidence="6">The sequence shown here is derived from an EMBL/GenBank/DDBJ whole genome shotgun (WGS) entry which is preliminary data.</text>
</comment>
<dbReference type="Proteomes" id="UP000177078">
    <property type="component" value="Unassembled WGS sequence"/>
</dbReference>
<evidence type="ECO:0000256" key="4">
    <source>
        <dbReference type="PIRSR" id="PIRSR000390-2"/>
    </source>
</evidence>
<protein>
    <recommendedName>
        <fullName evidence="8">Transcriptional regulator</fullName>
    </recommendedName>
</protein>
<feature type="modified residue" description="N6-(pyridoxal phosphate)lysine" evidence="4">
    <location>
        <position position="184"/>
    </location>
</feature>
<evidence type="ECO:0008006" key="8">
    <source>
        <dbReference type="Google" id="ProtNLM"/>
    </source>
</evidence>
<dbReference type="Gene3D" id="3.90.1150.10">
    <property type="entry name" value="Aspartate Aminotransferase, domain 1"/>
    <property type="match status" value="1"/>
</dbReference>
<sequence>MYFLNLEKQYQSIKKEIDTAIKKILDSSNFIGGNEVGSFEKEVAKFCGSKYAISLNSGTDALFLALKALGIRSGDEVITTPFTFFATAEAIANTGAKPVFADIKSDTFNISSELVEGLITPRTKAILPVHLFGQVADMESIMKIANKHKIKVIEDAAQSFGAEYKKKKAGAIGDIGCFSFFPSKNLGAYGDGGMAVTNDQKIAATINLLKNHGSSSYDKYKNLVLGTNSRLDTIQAAILRVKLKYINKWNKARIKIAQYYNKHLQGVIGITTPNVDNNIFHQYTIRLHSEQVRNGLREYLQKAKIPTMIYYALPLHLQPAFKYFGNKVGDFPEAEKAAREVLSLPIYPELKRLEMDYIVRNVKNFYERY</sequence>
<dbReference type="STRING" id="1802457.A3F15_01610"/>
<dbReference type="PANTHER" id="PTHR30244">
    <property type="entry name" value="TRANSAMINASE"/>
    <property type="match status" value="1"/>
</dbReference>
<evidence type="ECO:0000256" key="3">
    <source>
        <dbReference type="PIRSR" id="PIRSR000390-1"/>
    </source>
</evidence>
<proteinExistence type="inferred from homology"/>
<gene>
    <name evidence="6" type="ORF">A3F15_01610</name>
</gene>
<feature type="active site" description="Proton acceptor" evidence="3">
    <location>
        <position position="184"/>
    </location>
</feature>
<comment type="similarity">
    <text evidence="2 5">Belongs to the DegT/DnrJ/EryC1 family.</text>
</comment>
<keyword evidence="1 4" id="KW-0663">Pyridoxal phosphate</keyword>
<reference evidence="6 7" key="1">
    <citation type="journal article" date="2016" name="Nat. Commun.">
        <title>Thousands of microbial genomes shed light on interconnected biogeochemical processes in an aquifer system.</title>
        <authorList>
            <person name="Anantharaman K."/>
            <person name="Brown C.T."/>
            <person name="Hug L.A."/>
            <person name="Sharon I."/>
            <person name="Castelle C.J."/>
            <person name="Probst A.J."/>
            <person name="Thomas B.C."/>
            <person name="Singh A."/>
            <person name="Wilkins M.J."/>
            <person name="Karaoz U."/>
            <person name="Brodie E.L."/>
            <person name="Williams K.H."/>
            <person name="Hubbard S.S."/>
            <person name="Banfield J.F."/>
        </authorList>
    </citation>
    <scope>NUCLEOTIDE SEQUENCE [LARGE SCALE GENOMIC DNA]</scope>
</reference>
<evidence type="ECO:0000313" key="6">
    <source>
        <dbReference type="EMBL" id="OHA71301.1"/>
    </source>
</evidence>
<organism evidence="6 7">
    <name type="scientific">Candidatus Wildermuthbacteria bacterium RIFCSPHIGHO2_12_FULL_40_12</name>
    <dbReference type="NCBI Taxonomy" id="1802457"/>
    <lineage>
        <taxon>Bacteria</taxon>
        <taxon>Candidatus Wildermuthiibacteriota</taxon>
    </lineage>
</organism>
<dbReference type="InterPro" id="IPR015421">
    <property type="entry name" value="PyrdxlP-dep_Trfase_major"/>
</dbReference>
<evidence type="ECO:0000313" key="7">
    <source>
        <dbReference type="Proteomes" id="UP000177078"/>
    </source>
</evidence>
<dbReference type="Pfam" id="PF01041">
    <property type="entry name" value="DegT_DnrJ_EryC1"/>
    <property type="match status" value="1"/>
</dbReference>
<dbReference type="SUPFAM" id="SSF53383">
    <property type="entry name" value="PLP-dependent transferases"/>
    <property type="match status" value="1"/>
</dbReference>
<dbReference type="InterPro" id="IPR015424">
    <property type="entry name" value="PyrdxlP-dep_Trfase"/>
</dbReference>
<dbReference type="Gene3D" id="3.40.640.10">
    <property type="entry name" value="Type I PLP-dependent aspartate aminotransferase-like (Major domain)"/>
    <property type="match status" value="1"/>
</dbReference>
<dbReference type="GO" id="GO:0000271">
    <property type="term" value="P:polysaccharide biosynthetic process"/>
    <property type="evidence" value="ECO:0007669"/>
    <property type="project" value="TreeGrafter"/>
</dbReference>
<dbReference type="EMBL" id="MHUC01000005">
    <property type="protein sequence ID" value="OHA71301.1"/>
    <property type="molecule type" value="Genomic_DNA"/>
</dbReference>
<accession>A0A1G2RGX7</accession>
<dbReference type="AlphaFoldDB" id="A0A1G2RGX7"/>
<evidence type="ECO:0000256" key="1">
    <source>
        <dbReference type="ARBA" id="ARBA00022898"/>
    </source>
</evidence>
<dbReference type="InterPro" id="IPR015422">
    <property type="entry name" value="PyrdxlP-dep_Trfase_small"/>
</dbReference>
<dbReference type="InterPro" id="IPR000653">
    <property type="entry name" value="DegT/StrS_aminotransferase"/>
</dbReference>
<dbReference type="FunFam" id="3.40.640.10:FF:000089">
    <property type="entry name" value="Aminotransferase, DegT/DnrJ/EryC1/StrS family"/>
    <property type="match status" value="1"/>
</dbReference>